<dbReference type="InterPro" id="IPR029044">
    <property type="entry name" value="Nucleotide-diphossugar_trans"/>
</dbReference>
<feature type="domain" description="Glycosyltransferase 2-like" evidence="2">
    <location>
        <begin position="10"/>
        <end position="174"/>
    </location>
</feature>
<evidence type="ECO:0000313" key="4">
    <source>
        <dbReference type="Proteomes" id="UP001229355"/>
    </source>
</evidence>
<feature type="compositionally biased region" description="Polar residues" evidence="1">
    <location>
        <begin position="337"/>
        <end position="348"/>
    </location>
</feature>
<dbReference type="Gene3D" id="3.90.550.10">
    <property type="entry name" value="Spore Coat Polysaccharide Biosynthesis Protein SpsA, Chain A"/>
    <property type="match status" value="1"/>
</dbReference>
<evidence type="ECO:0000256" key="1">
    <source>
        <dbReference type="SAM" id="MobiDB-lite"/>
    </source>
</evidence>
<evidence type="ECO:0000313" key="3">
    <source>
        <dbReference type="EMBL" id="WEX90809.1"/>
    </source>
</evidence>
<reference evidence="3 4" key="1">
    <citation type="submission" date="2023-03" db="EMBL/GenBank/DDBJ databases">
        <authorList>
            <person name="Kaur S."/>
            <person name="Espinosa-Saiz D."/>
            <person name="Velazquez E."/>
            <person name="Menendez E."/>
            <person name="diCenzo G.C."/>
        </authorList>
    </citation>
    <scope>NUCLEOTIDE SEQUENCE [LARGE SCALE GENOMIC DNA]</scope>
    <source>
        <strain evidence="3 4">LMG 24692</strain>
    </source>
</reference>
<sequence length="348" mass="38210">MSGLVPDVTFVVAAYNAAGTIVRAVESALRQEGVSVEVVVVDDRSSDGTLEIVSTIADPRVRLIALEQNRGPGGARNAGLAAARGKWIAVLDSDDTVRPDRLARMIERAEKTGAQVVVDNLDVVSLDGRSVRMFAEAELAKRPLLTLPAFIESNVIFRAQHNFGYMKPVFERHFLQEHDLRFDEALRIGEDYILLASALASGGRCAIEPSAGYIYHIREGSISRVLKLDHIDAMMSADEAFLRRYPLDILSERMQRKRTRGFHQARSFLLLVEQLKNRSLAGALKAALADPLALRHLHMPIAVRLRRLAARSANTAPMTAAAEPPPLGDSPHKQRTIEWTASGPSGKQ</sequence>
<protein>
    <submittedName>
        <fullName evidence="3">Glycosyltransferase</fullName>
    </submittedName>
</protein>
<dbReference type="RefSeq" id="WP_280662773.1">
    <property type="nucleotide sequence ID" value="NZ_CP120374.1"/>
</dbReference>
<feature type="region of interest" description="Disordered" evidence="1">
    <location>
        <begin position="315"/>
        <end position="348"/>
    </location>
</feature>
<dbReference type="Proteomes" id="UP001229355">
    <property type="component" value="Chromosome 2"/>
</dbReference>
<dbReference type="Pfam" id="PF00535">
    <property type="entry name" value="Glycos_transf_2"/>
    <property type="match status" value="1"/>
</dbReference>
<accession>A0ABY8DIU0</accession>
<dbReference type="CDD" id="cd00761">
    <property type="entry name" value="Glyco_tranf_GTA_type"/>
    <property type="match status" value="1"/>
</dbReference>
<organism evidence="3 4">
    <name type="scientific">Sinorhizobium garamanticum</name>
    <dbReference type="NCBI Taxonomy" id="680247"/>
    <lineage>
        <taxon>Bacteria</taxon>
        <taxon>Pseudomonadati</taxon>
        <taxon>Pseudomonadota</taxon>
        <taxon>Alphaproteobacteria</taxon>
        <taxon>Hyphomicrobiales</taxon>
        <taxon>Rhizobiaceae</taxon>
        <taxon>Sinorhizobium/Ensifer group</taxon>
        <taxon>Sinorhizobium</taxon>
    </lineage>
</organism>
<dbReference type="PANTHER" id="PTHR43685:SF2">
    <property type="entry name" value="GLYCOSYLTRANSFERASE 2-LIKE DOMAIN-CONTAINING PROTEIN"/>
    <property type="match status" value="1"/>
</dbReference>
<proteinExistence type="predicted"/>
<gene>
    <name evidence="3" type="ORF">PZN02_004376</name>
</gene>
<keyword evidence="4" id="KW-1185">Reference proteome</keyword>
<evidence type="ECO:0000259" key="2">
    <source>
        <dbReference type="Pfam" id="PF00535"/>
    </source>
</evidence>
<dbReference type="InterPro" id="IPR001173">
    <property type="entry name" value="Glyco_trans_2-like"/>
</dbReference>
<dbReference type="PANTHER" id="PTHR43685">
    <property type="entry name" value="GLYCOSYLTRANSFERASE"/>
    <property type="match status" value="1"/>
</dbReference>
<dbReference type="SUPFAM" id="SSF53448">
    <property type="entry name" value="Nucleotide-diphospho-sugar transferases"/>
    <property type="match status" value="1"/>
</dbReference>
<dbReference type="InterPro" id="IPR050834">
    <property type="entry name" value="Glycosyltransf_2"/>
</dbReference>
<dbReference type="EMBL" id="CP120374">
    <property type="protein sequence ID" value="WEX90809.1"/>
    <property type="molecule type" value="Genomic_DNA"/>
</dbReference>
<name>A0ABY8DIU0_9HYPH</name>